<name>A0A1F6T118_9PROT</name>
<feature type="domain" description="4Fe-4S ferredoxin-type" evidence="12">
    <location>
        <begin position="76"/>
        <end position="105"/>
    </location>
</feature>
<evidence type="ECO:0000313" key="15">
    <source>
        <dbReference type="Proteomes" id="UP000178379"/>
    </source>
</evidence>
<evidence type="ECO:0000259" key="12">
    <source>
        <dbReference type="PROSITE" id="PS51379"/>
    </source>
</evidence>
<keyword evidence="11" id="KW-0472">Membrane</keyword>
<dbReference type="InterPro" id="IPR007202">
    <property type="entry name" value="4Fe-4S_dom"/>
</dbReference>
<dbReference type="PROSITE" id="PS00198">
    <property type="entry name" value="4FE4S_FER_1"/>
    <property type="match status" value="2"/>
</dbReference>
<feature type="domain" description="4Fe-4S" evidence="13">
    <location>
        <begin position="1"/>
        <end position="60"/>
    </location>
</feature>
<dbReference type="SUPFAM" id="SSF54862">
    <property type="entry name" value="4Fe-4S ferredoxins"/>
    <property type="match status" value="1"/>
</dbReference>
<keyword evidence="4" id="KW-0997">Cell inner membrane</keyword>
<dbReference type="GO" id="GO:0046872">
    <property type="term" value="F:metal ion binding"/>
    <property type="evidence" value="ECO:0007669"/>
    <property type="project" value="UniProtKB-KW"/>
</dbReference>
<dbReference type="InterPro" id="IPR010207">
    <property type="entry name" value="Elect_transpt_cplx_RnfB/RsxB"/>
</dbReference>
<dbReference type="PROSITE" id="PS51656">
    <property type="entry name" value="4FE4S"/>
    <property type="match status" value="1"/>
</dbReference>
<evidence type="ECO:0000256" key="1">
    <source>
        <dbReference type="ARBA" id="ARBA00022448"/>
    </source>
</evidence>
<accession>A0A1F6T118</accession>
<evidence type="ECO:0000259" key="13">
    <source>
        <dbReference type="PROSITE" id="PS51656"/>
    </source>
</evidence>
<dbReference type="GO" id="GO:0051539">
    <property type="term" value="F:4 iron, 4 sulfur cluster binding"/>
    <property type="evidence" value="ECO:0007669"/>
    <property type="project" value="UniProtKB-KW"/>
</dbReference>
<dbReference type="Gene3D" id="3.30.70.20">
    <property type="match status" value="1"/>
</dbReference>
<dbReference type="Pfam" id="PF04060">
    <property type="entry name" value="FeS"/>
    <property type="match status" value="1"/>
</dbReference>
<dbReference type="InterPro" id="IPR017900">
    <property type="entry name" value="4Fe4S_Fe_S_CS"/>
</dbReference>
<evidence type="ECO:0000256" key="11">
    <source>
        <dbReference type="ARBA" id="ARBA00023136"/>
    </source>
</evidence>
<protein>
    <submittedName>
        <fullName evidence="14">Uncharacterized protein</fullName>
    </submittedName>
</protein>
<dbReference type="PROSITE" id="PS51379">
    <property type="entry name" value="4FE4S_FER_2"/>
    <property type="match status" value="2"/>
</dbReference>
<evidence type="ECO:0000313" key="14">
    <source>
        <dbReference type="EMBL" id="OGI38814.1"/>
    </source>
</evidence>
<reference evidence="14 15" key="1">
    <citation type="journal article" date="2016" name="Nat. Commun.">
        <title>Thousands of microbial genomes shed light on interconnected biogeochemical processes in an aquifer system.</title>
        <authorList>
            <person name="Anantharaman K."/>
            <person name="Brown C.T."/>
            <person name="Hug L.A."/>
            <person name="Sharon I."/>
            <person name="Castelle C.J."/>
            <person name="Probst A.J."/>
            <person name="Thomas B.C."/>
            <person name="Singh A."/>
            <person name="Wilkins M.J."/>
            <person name="Karaoz U."/>
            <person name="Brodie E.L."/>
            <person name="Williams K.H."/>
            <person name="Hubbard S.S."/>
            <person name="Banfield J.F."/>
        </authorList>
    </citation>
    <scope>NUCLEOTIDE SEQUENCE [LARGE SCALE GENOMIC DNA]</scope>
</reference>
<evidence type="ECO:0000256" key="6">
    <source>
        <dbReference type="ARBA" id="ARBA00022737"/>
    </source>
</evidence>
<dbReference type="Proteomes" id="UP000178379">
    <property type="component" value="Unassembled WGS sequence"/>
</dbReference>
<feature type="domain" description="4Fe-4S ferredoxin-type" evidence="12">
    <location>
        <begin position="106"/>
        <end position="135"/>
    </location>
</feature>
<dbReference type="PANTHER" id="PTHR42859:SF3">
    <property type="entry name" value="ION-TRANSLOCATING OXIDOREDUCTASE COMPLEX SUBUNIT B"/>
    <property type="match status" value="1"/>
</dbReference>
<dbReference type="Pfam" id="PF14697">
    <property type="entry name" value="Fer4_21"/>
    <property type="match status" value="1"/>
</dbReference>
<dbReference type="InterPro" id="IPR050294">
    <property type="entry name" value="RnfB_subfamily"/>
</dbReference>
<evidence type="ECO:0000256" key="2">
    <source>
        <dbReference type="ARBA" id="ARBA00022475"/>
    </source>
</evidence>
<dbReference type="EMBL" id="MFSQ01000112">
    <property type="protein sequence ID" value="OGI38814.1"/>
    <property type="molecule type" value="Genomic_DNA"/>
</dbReference>
<evidence type="ECO:0000256" key="5">
    <source>
        <dbReference type="ARBA" id="ARBA00022723"/>
    </source>
</evidence>
<dbReference type="AlphaFoldDB" id="A0A1F6T118"/>
<evidence type="ECO:0000256" key="3">
    <source>
        <dbReference type="ARBA" id="ARBA00022485"/>
    </source>
</evidence>
<dbReference type="PANTHER" id="PTHR42859">
    <property type="entry name" value="OXIDOREDUCTASE"/>
    <property type="match status" value="1"/>
</dbReference>
<gene>
    <name evidence="14" type="ORF">A2140_03900</name>
</gene>
<keyword evidence="10" id="KW-0411">Iron-sulfur</keyword>
<evidence type="ECO:0000256" key="4">
    <source>
        <dbReference type="ARBA" id="ARBA00022519"/>
    </source>
</evidence>
<evidence type="ECO:0000256" key="8">
    <source>
        <dbReference type="ARBA" id="ARBA00022982"/>
    </source>
</evidence>
<keyword evidence="5" id="KW-0479">Metal-binding</keyword>
<dbReference type="NCBIfam" id="TIGR01944">
    <property type="entry name" value="rnfB"/>
    <property type="match status" value="1"/>
</dbReference>
<keyword evidence="3" id="KW-0004">4Fe-4S</keyword>
<keyword evidence="7" id="KW-1278">Translocase</keyword>
<dbReference type="GO" id="GO:0009055">
    <property type="term" value="F:electron transfer activity"/>
    <property type="evidence" value="ECO:0007669"/>
    <property type="project" value="InterPro"/>
</dbReference>
<comment type="caution">
    <text evidence="14">The sequence shown here is derived from an EMBL/GenBank/DDBJ whole genome shotgun (WGS) entry which is preliminary data.</text>
</comment>
<dbReference type="STRING" id="1817756.A2140_03900"/>
<evidence type="ECO:0000256" key="10">
    <source>
        <dbReference type="ARBA" id="ARBA00023014"/>
    </source>
</evidence>
<organism evidence="14 15">
    <name type="scientific">Candidatus Muproteobacteria bacterium RBG_16_62_13</name>
    <dbReference type="NCBI Taxonomy" id="1817756"/>
    <lineage>
        <taxon>Bacteria</taxon>
        <taxon>Pseudomonadati</taxon>
        <taxon>Pseudomonadota</taxon>
        <taxon>Candidatus Muproteobacteria</taxon>
    </lineage>
</organism>
<dbReference type="Gene3D" id="1.10.15.40">
    <property type="entry name" value="Electron transport complex subunit B, putative Fe-S cluster"/>
    <property type="match status" value="1"/>
</dbReference>
<sequence>MARITIEAIDACLPQTQCTRCGYPRCRDYAEANASGSAGINRCPPGGDTTIRALSELLDRPPLPLDPACGAHTPRTRAVILEDSCIGCRKCIDVCPVDAIVGARMFMHTVIAAECTGCELCLPPCPVDCIILVRSETVGGRWPEYRDEEIGRWRGRTQRHFHRLGGKRKPGRGRRVPSHFPDRDTIRREIRAALARARARRR</sequence>
<evidence type="ECO:0000256" key="7">
    <source>
        <dbReference type="ARBA" id="ARBA00022967"/>
    </source>
</evidence>
<keyword evidence="2" id="KW-1003">Cell membrane</keyword>
<keyword evidence="9" id="KW-0408">Iron</keyword>
<dbReference type="InterPro" id="IPR017896">
    <property type="entry name" value="4Fe4S_Fe-S-bd"/>
</dbReference>
<proteinExistence type="predicted"/>
<keyword evidence="6" id="KW-0677">Repeat</keyword>
<evidence type="ECO:0000256" key="9">
    <source>
        <dbReference type="ARBA" id="ARBA00023004"/>
    </source>
</evidence>
<keyword evidence="1" id="KW-0813">Transport</keyword>
<keyword evidence="8" id="KW-0249">Electron transport</keyword>